<dbReference type="EMBL" id="PCVL01000030">
    <property type="protein sequence ID" value="PIQ72544.1"/>
    <property type="molecule type" value="Genomic_DNA"/>
</dbReference>
<accession>A0A2H0KQ80</accession>
<proteinExistence type="predicted"/>
<keyword evidence="1" id="KW-1133">Transmembrane helix</keyword>
<evidence type="ECO:0000256" key="1">
    <source>
        <dbReference type="SAM" id="Phobius"/>
    </source>
</evidence>
<evidence type="ECO:0000256" key="2">
    <source>
        <dbReference type="SAM" id="SignalP"/>
    </source>
</evidence>
<gene>
    <name evidence="3" type="ORF">COV86_02415</name>
</gene>
<keyword evidence="1" id="KW-0472">Membrane</keyword>
<name>A0A2H0KQ80_9BACT</name>
<sequence length="608" mass="67681">MSRRFFLFFILFLFLPFFSVNAQQASQRWVCLNAIHCWEKKPESAACIIKDGHRALLTVRPDAKLLPNKETYINECLATATGQICTTGKKGLDISIYGVDNTAVLKTSSDYQFEGLFAADGTTLISNPINSRGDRTIDPVYWKSYSSGNGRRFLALNYFEPTTNQGAGEEKTQQIGTFSFEDVVSQSDCISISWDPYGRVFDSQTLEPVNKATVTLLKKRNDGSFTTMTTADLLGGNILNPQTIEEDGGFSFVVPDGTYKLTASHSNYVFPEDINNIQSNYSKIYSDIYPSLTGEVIIQQGAIQHRDIPLKPKTTAMASQAKLMEFFHDLDKPTSTIIVNGKVSHPFAKIKAYSLKPDPISKENVRYRLLPETASADKLGHFVLKVNQSQFEPTETFGEITLVKIDLTQPNLAEKIKQWLLGFISKVNAQARLVASVKFEPILNYLEGYAYDSQGEVIPNSTVSIILNFSNKPSYQAKTDEKGYYKISSEFLPSMPYRITYTTTNGQVIPTSTSKFIVQNNNSIESSDIKINQFKNEKGNIITGVPTPITTANNFQGGTTGIPGAPSSKTKTPTISKMLFLTFTIVVLFIITVVVILLVYIKRKRETV</sequence>
<feature type="signal peptide" evidence="2">
    <location>
        <begin position="1"/>
        <end position="22"/>
    </location>
</feature>
<keyword evidence="1" id="KW-0812">Transmembrane</keyword>
<dbReference type="InterPro" id="IPR008969">
    <property type="entry name" value="CarboxyPept-like_regulatory"/>
</dbReference>
<keyword evidence="2" id="KW-0732">Signal</keyword>
<dbReference type="AlphaFoldDB" id="A0A2H0KQ80"/>
<protein>
    <recommendedName>
        <fullName evidence="5">SD-repeat containing protein B domain-containing protein</fullName>
    </recommendedName>
</protein>
<dbReference type="Proteomes" id="UP000229570">
    <property type="component" value="Unassembled WGS sequence"/>
</dbReference>
<comment type="caution">
    <text evidence="3">The sequence shown here is derived from an EMBL/GenBank/DDBJ whole genome shotgun (WGS) entry which is preliminary data.</text>
</comment>
<feature type="chain" id="PRO_5013708673" description="SD-repeat containing protein B domain-containing protein" evidence="2">
    <location>
        <begin position="23"/>
        <end position="608"/>
    </location>
</feature>
<evidence type="ECO:0000313" key="4">
    <source>
        <dbReference type="Proteomes" id="UP000229570"/>
    </source>
</evidence>
<dbReference type="SUPFAM" id="SSF49464">
    <property type="entry name" value="Carboxypeptidase regulatory domain-like"/>
    <property type="match status" value="1"/>
</dbReference>
<evidence type="ECO:0008006" key="5">
    <source>
        <dbReference type="Google" id="ProtNLM"/>
    </source>
</evidence>
<dbReference type="Gene3D" id="2.60.40.1120">
    <property type="entry name" value="Carboxypeptidase-like, regulatory domain"/>
    <property type="match status" value="1"/>
</dbReference>
<organism evidence="3 4">
    <name type="scientific">Candidatus Roizmanbacteria bacterium CG11_big_fil_rev_8_21_14_0_20_35_14</name>
    <dbReference type="NCBI Taxonomy" id="1974855"/>
    <lineage>
        <taxon>Bacteria</taxon>
        <taxon>Candidatus Roizmaniibacteriota</taxon>
    </lineage>
</organism>
<feature type="transmembrane region" description="Helical" evidence="1">
    <location>
        <begin position="578"/>
        <end position="601"/>
    </location>
</feature>
<reference evidence="3 4" key="1">
    <citation type="submission" date="2017-09" db="EMBL/GenBank/DDBJ databases">
        <title>Depth-based differentiation of microbial function through sediment-hosted aquifers and enrichment of novel symbionts in the deep terrestrial subsurface.</title>
        <authorList>
            <person name="Probst A.J."/>
            <person name="Ladd B."/>
            <person name="Jarett J.K."/>
            <person name="Geller-Mcgrath D.E."/>
            <person name="Sieber C.M."/>
            <person name="Emerson J.B."/>
            <person name="Anantharaman K."/>
            <person name="Thomas B.C."/>
            <person name="Malmstrom R."/>
            <person name="Stieglmeier M."/>
            <person name="Klingl A."/>
            <person name="Woyke T."/>
            <person name="Ryan C.M."/>
            <person name="Banfield J.F."/>
        </authorList>
    </citation>
    <scope>NUCLEOTIDE SEQUENCE [LARGE SCALE GENOMIC DNA]</scope>
    <source>
        <strain evidence="3">CG11_big_fil_rev_8_21_14_0_20_35_14</strain>
    </source>
</reference>
<evidence type="ECO:0000313" key="3">
    <source>
        <dbReference type="EMBL" id="PIQ72544.1"/>
    </source>
</evidence>